<proteinExistence type="predicted"/>
<sequence length="56" mass="6046">MVVTTASPRPIILEHTEKTCIVGSHVCAWEGAFRLLIGLLAFVSQDHNRGTPSSPT</sequence>
<dbReference type="EMBL" id="MU155358">
    <property type="protein sequence ID" value="KAF9474866.1"/>
    <property type="molecule type" value="Genomic_DNA"/>
</dbReference>
<accession>A0A9P5YTI0</accession>
<comment type="caution">
    <text evidence="1">The sequence shown here is derived from an EMBL/GenBank/DDBJ whole genome shotgun (WGS) entry which is preliminary data.</text>
</comment>
<dbReference type="AlphaFoldDB" id="A0A9P5YTI0"/>
<evidence type="ECO:0000313" key="1">
    <source>
        <dbReference type="EMBL" id="KAF9474866.1"/>
    </source>
</evidence>
<protein>
    <submittedName>
        <fullName evidence="1">Uncharacterized protein</fullName>
    </submittedName>
</protein>
<evidence type="ECO:0000313" key="2">
    <source>
        <dbReference type="Proteomes" id="UP000807469"/>
    </source>
</evidence>
<organism evidence="1 2">
    <name type="scientific">Pholiota conissans</name>
    <dbReference type="NCBI Taxonomy" id="109636"/>
    <lineage>
        <taxon>Eukaryota</taxon>
        <taxon>Fungi</taxon>
        <taxon>Dikarya</taxon>
        <taxon>Basidiomycota</taxon>
        <taxon>Agaricomycotina</taxon>
        <taxon>Agaricomycetes</taxon>
        <taxon>Agaricomycetidae</taxon>
        <taxon>Agaricales</taxon>
        <taxon>Agaricineae</taxon>
        <taxon>Strophariaceae</taxon>
        <taxon>Pholiota</taxon>
    </lineage>
</organism>
<gene>
    <name evidence="1" type="ORF">BDN70DRAFT_884375</name>
</gene>
<name>A0A9P5YTI0_9AGAR</name>
<dbReference type="Proteomes" id="UP000807469">
    <property type="component" value="Unassembled WGS sequence"/>
</dbReference>
<reference evidence="1" key="1">
    <citation type="submission" date="2020-11" db="EMBL/GenBank/DDBJ databases">
        <authorList>
            <consortium name="DOE Joint Genome Institute"/>
            <person name="Ahrendt S."/>
            <person name="Riley R."/>
            <person name="Andreopoulos W."/>
            <person name="Labutti K."/>
            <person name="Pangilinan J."/>
            <person name="Ruiz-Duenas F.J."/>
            <person name="Barrasa J.M."/>
            <person name="Sanchez-Garcia M."/>
            <person name="Camarero S."/>
            <person name="Miyauchi S."/>
            <person name="Serrano A."/>
            <person name="Linde D."/>
            <person name="Babiker R."/>
            <person name="Drula E."/>
            <person name="Ayuso-Fernandez I."/>
            <person name="Pacheco R."/>
            <person name="Padilla G."/>
            <person name="Ferreira P."/>
            <person name="Barriuso J."/>
            <person name="Kellner H."/>
            <person name="Castanera R."/>
            <person name="Alfaro M."/>
            <person name="Ramirez L."/>
            <person name="Pisabarro A.G."/>
            <person name="Kuo A."/>
            <person name="Tritt A."/>
            <person name="Lipzen A."/>
            <person name="He G."/>
            <person name="Yan M."/>
            <person name="Ng V."/>
            <person name="Cullen D."/>
            <person name="Martin F."/>
            <person name="Rosso M.-N."/>
            <person name="Henrissat B."/>
            <person name="Hibbett D."/>
            <person name="Martinez A.T."/>
            <person name="Grigoriev I.V."/>
        </authorList>
    </citation>
    <scope>NUCLEOTIDE SEQUENCE</scope>
    <source>
        <strain evidence="1">CIRM-BRFM 674</strain>
    </source>
</reference>
<keyword evidence="2" id="KW-1185">Reference proteome</keyword>